<dbReference type="PANTHER" id="PTHR43272">
    <property type="entry name" value="LONG-CHAIN-FATTY-ACID--COA LIGASE"/>
    <property type="match status" value="1"/>
</dbReference>
<name>A0A267FWJ4_9PLAT</name>
<dbReference type="EC" id="6.2.1.3" evidence="13"/>
<evidence type="ECO:0000256" key="5">
    <source>
        <dbReference type="ARBA" id="ARBA00022840"/>
    </source>
</evidence>
<comment type="function">
    <text evidence="13">Catalyzes the conversion of long-chain fatty acids to their active form acyl-CoAs for both synthesis of cellular lipids, and degradation via beta-oxidation.</text>
</comment>
<evidence type="ECO:0000256" key="1">
    <source>
        <dbReference type="ARBA" id="ARBA00006432"/>
    </source>
</evidence>
<evidence type="ECO:0000259" key="14">
    <source>
        <dbReference type="Pfam" id="PF00501"/>
    </source>
</evidence>
<evidence type="ECO:0000256" key="4">
    <source>
        <dbReference type="ARBA" id="ARBA00022832"/>
    </source>
</evidence>
<dbReference type="AlphaFoldDB" id="A0A267FWJ4"/>
<protein>
    <recommendedName>
        <fullName evidence="13">Long-chain-fatty-acid--CoA ligase</fullName>
        <ecNumber evidence="13">6.2.1.3</ecNumber>
    </recommendedName>
</protein>
<dbReference type="CDD" id="cd05927">
    <property type="entry name" value="LC-FACS_euk"/>
    <property type="match status" value="1"/>
</dbReference>
<evidence type="ECO:0000256" key="2">
    <source>
        <dbReference type="ARBA" id="ARBA00022598"/>
    </source>
</evidence>
<dbReference type="GO" id="GO:0005524">
    <property type="term" value="F:ATP binding"/>
    <property type="evidence" value="ECO:0007669"/>
    <property type="project" value="UniProtKB-KW"/>
</dbReference>
<keyword evidence="4 13" id="KW-0276">Fatty acid metabolism</keyword>
<dbReference type="Gene3D" id="3.40.50.12780">
    <property type="entry name" value="N-terminal domain of ligase-like"/>
    <property type="match status" value="1"/>
</dbReference>
<evidence type="ECO:0000256" key="8">
    <source>
        <dbReference type="ARBA" id="ARBA00024495"/>
    </source>
</evidence>
<comment type="similarity">
    <text evidence="1 13">Belongs to the ATP-dependent AMP-binding enzyme family.</text>
</comment>
<dbReference type="PANTHER" id="PTHR43272:SF107">
    <property type="entry name" value="LONG-CHAIN-FATTY-ACID--COA LIGASE 5"/>
    <property type="match status" value="1"/>
</dbReference>
<dbReference type="SUPFAM" id="SSF56801">
    <property type="entry name" value="Acetyl-CoA synthetase-like"/>
    <property type="match status" value="1"/>
</dbReference>
<evidence type="ECO:0000256" key="6">
    <source>
        <dbReference type="ARBA" id="ARBA00024469"/>
    </source>
</evidence>
<evidence type="ECO:0000256" key="13">
    <source>
        <dbReference type="RuleBase" id="RU369030"/>
    </source>
</evidence>
<sequence length="701" mass="77579">MDSSSVQTLGAGAAAVLVGTLFYRWLSYPSRQFGPTPLLSVLEDRQQSRVLSDGSRCWPFSDSTEIIEYCYEEAKTLHDGFLRGIRQSNNGPCLGTRVGEGPYEWLTYQQVYDQARELGSALTGRLGLSRGEFVGVYSQNRAEWVLTEVACNQFSLVLVPLYDTLGTEACSHILSQTSSSVVVVDSETKARNLLQCKAEAPSFRHVVLMGIDSPKPELVKEAQEAGVELHAWSELVSWGRENLAEVNPPAPDDLATLCYTSGTTGVPKGVQLTHKNIMSNMAGVYSVLLLDQKSNANQQVLPPMTPEDTYLSYLPLAHMFERCAITMCFLNGMRVGFFRGDVRQLMEDMQALRPTLFCTVPRLLNRMYDRVLAGVSGSVIKSKLLQMAVDRKTRMLERGIIRRDTMWDKLVFSKVHQLTGGRVRVVITGSAPIGAKVMQFIRAAFGCPVFEGYGQTEATAAVTVTLPGETSLGHVGTPVPCNHVKLVDVPEMGLKASDGRGEVCVRGANVSSGYFRMDDKTAEVLEPDNWLHTGDIGEWTENGCLKIVDRRKHLFKLAQGEYVAPEKIEQLLSRSQYVAQIFVDGDSLEIYVLGIVVPDPDVVLPWAKSHGLPQDLEALCKDPNGPLKRAILEDLNRIGRENGLKGFELCKDIMLCAEQFSVENGLLTPTFKSRRPDLRVRFRDDFKRMYDGLRASSSAAA</sequence>
<dbReference type="InterPro" id="IPR045311">
    <property type="entry name" value="LC-FACS_euk"/>
</dbReference>
<feature type="domain" description="AMP-dependent synthetase/ligase" evidence="14">
    <location>
        <begin position="101"/>
        <end position="515"/>
    </location>
</feature>
<evidence type="ECO:0000256" key="12">
    <source>
        <dbReference type="ARBA" id="ARBA00049139"/>
    </source>
</evidence>
<keyword evidence="5 13" id="KW-0067">ATP-binding</keyword>
<evidence type="ECO:0000256" key="3">
    <source>
        <dbReference type="ARBA" id="ARBA00022741"/>
    </source>
</evidence>
<organism evidence="15 16">
    <name type="scientific">Macrostomum lignano</name>
    <dbReference type="NCBI Taxonomy" id="282301"/>
    <lineage>
        <taxon>Eukaryota</taxon>
        <taxon>Metazoa</taxon>
        <taxon>Spiralia</taxon>
        <taxon>Lophotrochozoa</taxon>
        <taxon>Platyhelminthes</taxon>
        <taxon>Rhabditophora</taxon>
        <taxon>Macrostomorpha</taxon>
        <taxon>Macrostomida</taxon>
        <taxon>Macrostomidae</taxon>
        <taxon>Macrostomum</taxon>
    </lineage>
</organism>
<comment type="catalytic activity">
    <reaction evidence="6">
        <text>5-hydroxy-(6E,8Z,11Z,14Z)-eicosatetraenoate + ATP + CoA = 5-hydroxy-(6E,8Z,11Z,14Z)-eicosatetraenoyl-CoA + AMP + diphosphate</text>
        <dbReference type="Rhea" id="RHEA:52108"/>
        <dbReference type="ChEBI" id="CHEBI:30616"/>
        <dbReference type="ChEBI" id="CHEBI:33019"/>
        <dbReference type="ChEBI" id="CHEBI:57287"/>
        <dbReference type="ChEBI" id="CHEBI:65341"/>
        <dbReference type="ChEBI" id="CHEBI:136407"/>
        <dbReference type="ChEBI" id="CHEBI:456215"/>
    </reaction>
    <physiologicalReaction direction="left-to-right" evidence="6">
        <dbReference type="Rhea" id="RHEA:52109"/>
    </physiologicalReaction>
</comment>
<evidence type="ECO:0000256" key="9">
    <source>
        <dbReference type="ARBA" id="ARBA00024532"/>
    </source>
</evidence>
<comment type="catalytic activity">
    <reaction evidence="12">
        <text>hexadecanoate + ATP + CoA = hexadecanoyl-CoA + AMP + diphosphate</text>
        <dbReference type="Rhea" id="RHEA:30751"/>
        <dbReference type="ChEBI" id="CHEBI:7896"/>
        <dbReference type="ChEBI" id="CHEBI:30616"/>
        <dbReference type="ChEBI" id="CHEBI:33019"/>
        <dbReference type="ChEBI" id="CHEBI:57287"/>
        <dbReference type="ChEBI" id="CHEBI:57379"/>
        <dbReference type="ChEBI" id="CHEBI:456215"/>
    </reaction>
    <physiologicalReaction direction="left-to-right" evidence="12">
        <dbReference type="Rhea" id="RHEA:30752"/>
    </physiologicalReaction>
</comment>
<dbReference type="STRING" id="282301.A0A267FWJ4"/>
<dbReference type="GO" id="GO:0016020">
    <property type="term" value="C:membrane"/>
    <property type="evidence" value="ECO:0007669"/>
    <property type="project" value="TreeGrafter"/>
</dbReference>
<proteinExistence type="inferred from homology"/>
<dbReference type="Proteomes" id="UP000215902">
    <property type="component" value="Unassembled WGS sequence"/>
</dbReference>
<comment type="catalytic activity">
    <reaction evidence="8">
        <text>12-hydroxy-(5Z,8Z,10E,14Z)-eicosatetraenoate + ATP + CoA = 12-hydroxy-(5Z,8Z,10E,14Z)-eicosatetraenoyl-CoA + AMP + diphosphate</text>
        <dbReference type="Rhea" id="RHEA:52112"/>
        <dbReference type="ChEBI" id="CHEBI:30616"/>
        <dbReference type="ChEBI" id="CHEBI:33019"/>
        <dbReference type="ChEBI" id="CHEBI:57287"/>
        <dbReference type="ChEBI" id="CHEBI:90718"/>
        <dbReference type="ChEBI" id="CHEBI:136408"/>
        <dbReference type="ChEBI" id="CHEBI:456215"/>
    </reaction>
    <physiologicalReaction direction="left-to-right" evidence="8">
        <dbReference type="Rhea" id="RHEA:52113"/>
    </physiologicalReaction>
</comment>
<comment type="caution">
    <text evidence="15">The sequence shown here is derived from an EMBL/GenBank/DDBJ whole genome shotgun (WGS) entry which is preliminary data.</text>
</comment>
<gene>
    <name evidence="15" type="ORF">BOX15_Mlig017940g3</name>
</gene>
<dbReference type="InterPro" id="IPR000873">
    <property type="entry name" value="AMP-dep_synth/lig_dom"/>
</dbReference>
<dbReference type="PROSITE" id="PS00455">
    <property type="entry name" value="AMP_BINDING"/>
    <property type="match status" value="1"/>
</dbReference>
<evidence type="ECO:0000256" key="11">
    <source>
        <dbReference type="ARBA" id="ARBA00024565"/>
    </source>
</evidence>
<dbReference type="GO" id="GO:0005783">
    <property type="term" value="C:endoplasmic reticulum"/>
    <property type="evidence" value="ECO:0007669"/>
    <property type="project" value="TreeGrafter"/>
</dbReference>
<comment type="catalytic activity">
    <reaction evidence="11">
        <text>(E)-hexadec-2-enoate + ATP + CoA = (2E)-hexadecenoyl-CoA + AMP + diphosphate</text>
        <dbReference type="Rhea" id="RHEA:36139"/>
        <dbReference type="ChEBI" id="CHEBI:30616"/>
        <dbReference type="ChEBI" id="CHEBI:33019"/>
        <dbReference type="ChEBI" id="CHEBI:57287"/>
        <dbReference type="ChEBI" id="CHEBI:61526"/>
        <dbReference type="ChEBI" id="CHEBI:72745"/>
        <dbReference type="ChEBI" id="CHEBI:456215"/>
    </reaction>
    <physiologicalReaction direction="left-to-right" evidence="11">
        <dbReference type="Rhea" id="RHEA:36140"/>
    </physiologicalReaction>
</comment>
<accession>A0A267FWJ4</accession>
<keyword evidence="3 13" id="KW-0547">Nucleotide-binding</keyword>
<keyword evidence="16" id="KW-1185">Reference proteome</keyword>
<dbReference type="EMBL" id="NIVC01000733">
    <property type="protein sequence ID" value="PAA77604.1"/>
    <property type="molecule type" value="Genomic_DNA"/>
</dbReference>
<dbReference type="GO" id="GO:0047676">
    <property type="term" value="F:arachidonate-CoA ligase activity"/>
    <property type="evidence" value="ECO:0007669"/>
    <property type="project" value="UniProtKB-EC"/>
</dbReference>
<comment type="catalytic activity">
    <reaction evidence="10">
        <text>(5Z,8Z,11Z,14Z)-eicosatetraenoate + ATP + CoA = (5Z,8Z,11Z,14Z)-eicosatetraenoyl-CoA + AMP + diphosphate</text>
        <dbReference type="Rhea" id="RHEA:19713"/>
        <dbReference type="ChEBI" id="CHEBI:30616"/>
        <dbReference type="ChEBI" id="CHEBI:32395"/>
        <dbReference type="ChEBI" id="CHEBI:33019"/>
        <dbReference type="ChEBI" id="CHEBI:57287"/>
        <dbReference type="ChEBI" id="CHEBI:57368"/>
        <dbReference type="ChEBI" id="CHEBI:456215"/>
        <dbReference type="EC" id="6.2.1.15"/>
    </reaction>
    <physiologicalReaction direction="left-to-right" evidence="10">
        <dbReference type="Rhea" id="RHEA:19714"/>
    </physiologicalReaction>
</comment>
<evidence type="ECO:0000256" key="7">
    <source>
        <dbReference type="ARBA" id="ARBA00024484"/>
    </source>
</evidence>
<keyword evidence="13" id="KW-0443">Lipid metabolism</keyword>
<comment type="catalytic activity">
    <reaction evidence="7">
        <text>a long-chain fatty acid + ATP + CoA = a long-chain fatty acyl-CoA + AMP + diphosphate</text>
        <dbReference type="Rhea" id="RHEA:15421"/>
        <dbReference type="ChEBI" id="CHEBI:30616"/>
        <dbReference type="ChEBI" id="CHEBI:33019"/>
        <dbReference type="ChEBI" id="CHEBI:57287"/>
        <dbReference type="ChEBI" id="CHEBI:57560"/>
        <dbReference type="ChEBI" id="CHEBI:83139"/>
        <dbReference type="ChEBI" id="CHEBI:456215"/>
        <dbReference type="EC" id="6.2.1.3"/>
    </reaction>
    <physiologicalReaction direction="left-to-right" evidence="7">
        <dbReference type="Rhea" id="RHEA:15422"/>
    </physiologicalReaction>
</comment>
<dbReference type="Pfam" id="PF00501">
    <property type="entry name" value="AMP-binding"/>
    <property type="match status" value="1"/>
</dbReference>
<evidence type="ECO:0000313" key="15">
    <source>
        <dbReference type="EMBL" id="PAA77604.1"/>
    </source>
</evidence>
<evidence type="ECO:0000256" key="10">
    <source>
        <dbReference type="ARBA" id="ARBA00024548"/>
    </source>
</evidence>
<dbReference type="OrthoDB" id="1700726at2759"/>
<dbReference type="InterPro" id="IPR020845">
    <property type="entry name" value="AMP-binding_CS"/>
</dbReference>
<evidence type="ECO:0000313" key="16">
    <source>
        <dbReference type="Proteomes" id="UP000215902"/>
    </source>
</evidence>
<reference evidence="15 16" key="1">
    <citation type="submission" date="2017-06" db="EMBL/GenBank/DDBJ databases">
        <title>A platform for efficient transgenesis in Macrostomum lignano, a flatworm model organism for stem cell research.</title>
        <authorList>
            <person name="Berezikov E."/>
        </authorList>
    </citation>
    <scope>NUCLEOTIDE SEQUENCE [LARGE SCALE GENOMIC DNA]</scope>
    <source>
        <strain evidence="15">DV1</strain>
        <tissue evidence="15">Whole organism</tissue>
    </source>
</reference>
<keyword evidence="2 13" id="KW-0436">Ligase</keyword>
<comment type="catalytic activity">
    <reaction evidence="9">
        <text>15-hydroxy-(5Z,8Z,11Z,13E)-eicosatetraenoate + ATP + CoA = 15-hydroxy-(5Z,8Z,11Z,13E)-eicosatetraenoyl-CoA + AMP + diphosphate</text>
        <dbReference type="Rhea" id="RHEA:52116"/>
        <dbReference type="ChEBI" id="CHEBI:30616"/>
        <dbReference type="ChEBI" id="CHEBI:33019"/>
        <dbReference type="ChEBI" id="CHEBI:57287"/>
        <dbReference type="ChEBI" id="CHEBI:78832"/>
        <dbReference type="ChEBI" id="CHEBI:136409"/>
        <dbReference type="ChEBI" id="CHEBI:456215"/>
    </reaction>
    <physiologicalReaction direction="left-to-right" evidence="9">
        <dbReference type="Rhea" id="RHEA:52117"/>
    </physiologicalReaction>
</comment>
<dbReference type="InterPro" id="IPR042099">
    <property type="entry name" value="ANL_N_sf"/>
</dbReference>